<dbReference type="Proteomes" id="UP001276854">
    <property type="component" value="Unassembled WGS sequence"/>
</dbReference>
<dbReference type="EMBL" id="JAWONS010000312">
    <property type="protein sequence ID" value="MDW2800195.1"/>
    <property type="molecule type" value="Genomic_DNA"/>
</dbReference>
<dbReference type="InterPro" id="IPR013752">
    <property type="entry name" value="KPA_reductase"/>
</dbReference>
<protein>
    <submittedName>
        <fullName evidence="4">Ketopantoate reductase C-terminal domain-containing protein</fullName>
    </submittedName>
</protein>
<evidence type="ECO:0000259" key="3">
    <source>
        <dbReference type="Pfam" id="PF08546"/>
    </source>
</evidence>
<reference evidence="4 5" key="1">
    <citation type="submission" date="2023-10" db="EMBL/GenBank/DDBJ databases">
        <title>A novel Glycoside Hydrolase 43-Like Enzyme from Clostrdium boliviensis is an Endo-xylanase, and a Candidate for Xylooligosaccharides Production from Different Xylan Substrates.</title>
        <authorList>
            <person name="Alvarez M.T."/>
            <person name="Rocabado-Villegas L.R."/>
            <person name="Salas-Veizaga D.M."/>
            <person name="Linares-Pasten J.A."/>
            <person name="Gudmundsdottir E.E."/>
            <person name="Hreggvidsson G.O."/>
            <person name="Adlercreutz P."/>
            <person name="Nordberg Karlsson E."/>
        </authorList>
    </citation>
    <scope>NUCLEOTIDE SEQUENCE [LARGE SCALE GENOMIC DNA]</scope>
    <source>
        <strain evidence="4 5">E-1</strain>
    </source>
</reference>
<keyword evidence="5" id="KW-1185">Reference proteome</keyword>
<dbReference type="Gene3D" id="1.10.1040.10">
    <property type="entry name" value="N-(1-d-carboxylethyl)-l-norvaline Dehydrogenase, domain 2"/>
    <property type="match status" value="1"/>
</dbReference>
<dbReference type="SUPFAM" id="SSF48179">
    <property type="entry name" value="6-phosphogluconate dehydrogenase C-terminal domain-like"/>
    <property type="match status" value="1"/>
</dbReference>
<evidence type="ECO:0000256" key="2">
    <source>
        <dbReference type="ARBA" id="ARBA00023002"/>
    </source>
</evidence>
<dbReference type="InterPro" id="IPR008927">
    <property type="entry name" value="6-PGluconate_DH-like_C_sf"/>
</dbReference>
<gene>
    <name evidence="4" type="ORF">RZO55_21735</name>
</gene>
<dbReference type="Pfam" id="PF08546">
    <property type="entry name" value="ApbA_C"/>
    <property type="match status" value="1"/>
</dbReference>
<proteinExistence type="predicted"/>
<evidence type="ECO:0000313" key="4">
    <source>
        <dbReference type="EMBL" id="MDW2800195.1"/>
    </source>
</evidence>
<sequence length="112" mass="12279">MRHTGGGQTWIGPFASGAVRSEVAARFLAPLRDEGVRIEWESPIVRRIWEKVMVNCAINPLTALLRIRNGELLRSDEALSLMESVVEEAVSVARAEGVGLEADAVLKRVVEV</sequence>
<comment type="caution">
    <text evidence="4">The sequence shown here is derived from an EMBL/GenBank/DDBJ whole genome shotgun (WGS) entry which is preliminary data.</text>
</comment>
<dbReference type="PANTHER" id="PTHR43765:SF2">
    <property type="entry name" value="2-DEHYDROPANTOATE 2-REDUCTASE"/>
    <property type="match status" value="1"/>
</dbReference>
<dbReference type="InterPro" id="IPR013328">
    <property type="entry name" value="6PGD_dom2"/>
</dbReference>
<organism evidence="4 5">
    <name type="scientific">Clostridium boliviensis</name>
    <dbReference type="NCBI Taxonomy" id="318465"/>
    <lineage>
        <taxon>Bacteria</taxon>
        <taxon>Bacillati</taxon>
        <taxon>Bacillota</taxon>
        <taxon>Clostridia</taxon>
        <taxon>Eubacteriales</taxon>
        <taxon>Clostridiaceae</taxon>
        <taxon>Clostridium</taxon>
    </lineage>
</organism>
<evidence type="ECO:0000313" key="5">
    <source>
        <dbReference type="Proteomes" id="UP001276854"/>
    </source>
</evidence>
<dbReference type="InterPro" id="IPR050838">
    <property type="entry name" value="Ketopantoate_reductase"/>
</dbReference>
<feature type="domain" description="Ketopantoate reductase C-terminal" evidence="3">
    <location>
        <begin position="44"/>
        <end position="111"/>
    </location>
</feature>
<keyword evidence="2" id="KW-0560">Oxidoreductase</keyword>
<accession>A0ABU4GRD3</accession>
<dbReference type="PANTHER" id="PTHR43765">
    <property type="entry name" value="2-DEHYDROPANTOATE 2-REDUCTASE-RELATED"/>
    <property type="match status" value="1"/>
</dbReference>
<name>A0ABU4GRD3_9CLOT</name>
<feature type="non-terminal residue" evidence="4">
    <location>
        <position position="112"/>
    </location>
</feature>
<keyword evidence="1" id="KW-0521">NADP</keyword>
<evidence type="ECO:0000256" key="1">
    <source>
        <dbReference type="ARBA" id="ARBA00022857"/>
    </source>
</evidence>